<dbReference type="AlphaFoldDB" id="A0A9W7A4A7"/>
<feature type="transmembrane region" description="Helical" evidence="2">
    <location>
        <begin position="137"/>
        <end position="161"/>
    </location>
</feature>
<protein>
    <submittedName>
        <fullName evidence="3">Uncharacterized protein</fullName>
    </submittedName>
</protein>
<gene>
    <name evidence="3" type="ORF">TrRE_jg3097</name>
</gene>
<dbReference type="EMBL" id="BRXZ01003750">
    <property type="protein sequence ID" value="GMH61105.1"/>
    <property type="molecule type" value="Genomic_DNA"/>
</dbReference>
<organism evidence="3 4">
    <name type="scientific">Triparma retinervis</name>
    <dbReference type="NCBI Taxonomy" id="2557542"/>
    <lineage>
        <taxon>Eukaryota</taxon>
        <taxon>Sar</taxon>
        <taxon>Stramenopiles</taxon>
        <taxon>Ochrophyta</taxon>
        <taxon>Bolidophyceae</taxon>
        <taxon>Parmales</taxon>
        <taxon>Triparmaceae</taxon>
        <taxon>Triparma</taxon>
    </lineage>
</organism>
<evidence type="ECO:0000256" key="2">
    <source>
        <dbReference type="SAM" id="Phobius"/>
    </source>
</evidence>
<feature type="transmembrane region" description="Helical" evidence="2">
    <location>
        <begin position="216"/>
        <end position="235"/>
    </location>
</feature>
<evidence type="ECO:0000313" key="4">
    <source>
        <dbReference type="Proteomes" id="UP001165082"/>
    </source>
</evidence>
<feature type="transmembrane region" description="Helical" evidence="2">
    <location>
        <begin position="247"/>
        <end position="266"/>
    </location>
</feature>
<feature type="transmembrane region" description="Helical" evidence="2">
    <location>
        <begin position="331"/>
        <end position="352"/>
    </location>
</feature>
<feature type="region of interest" description="Disordered" evidence="1">
    <location>
        <begin position="69"/>
        <end position="108"/>
    </location>
</feature>
<proteinExistence type="predicted"/>
<sequence>MCPEGYSGVDLWYKANDCHAHDEFLRIIHVVNLLLYCSCTAVALLGCKLSWEKDAEAYLKKAKSKMAGVQKSPKANSKKVVPSSTTTLSTNSEQDEETGQARKRTSSMDMQGLTRWEVHKKMLDNNKEGKYFKLSKLFLFYVCFGVLGSIYLVLAVSGVYHSNGSGVHDISKGIASGSFFAGLWQVVLIWHGAIPKSLFKGSENNPLHNPAFVRKLVVAHQCFFFLWFFVCEFIFPVAGQQFLGDRMTTFGMGLCITNFTIVMVLITEDVRKMLQGAMETTRDEGTKSVYKNAEFKRKLTFWGVLLIAPQAAIFCYLLALAPVFFPDGSVWYTLCGASATMWVNLVFLVYYGSAMKKKLIMK</sequence>
<evidence type="ECO:0000313" key="3">
    <source>
        <dbReference type="EMBL" id="GMH61105.1"/>
    </source>
</evidence>
<keyword evidence="4" id="KW-1185">Reference proteome</keyword>
<keyword evidence="2" id="KW-1133">Transmembrane helix</keyword>
<dbReference type="OrthoDB" id="10359604at2759"/>
<feature type="transmembrane region" description="Helical" evidence="2">
    <location>
        <begin position="33"/>
        <end position="51"/>
    </location>
</feature>
<reference evidence="3" key="1">
    <citation type="submission" date="2022-07" db="EMBL/GenBank/DDBJ databases">
        <title>Genome analysis of Parmales, a sister group of diatoms, reveals the evolutionary specialization of diatoms from phago-mixotrophs to photoautotrophs.</title>
        <authorList>
            <person name="Ban H."/>
            <person name="Sato S."/>
            <person name="Yoshikawa S."/>
            <person name="Kazumasa Y."/>
            <person name="Nakamura Y."/>
            <person name="Ichinomiya M."/>
            <person name="Saitoh K."/>
            <person name="Sato N."/>
            <person name="Blanc-Mathieu R."/>
            <person name="Endo H."/>
            <person name="Kuwata A."/>
            <person name="Ogata H."/>
        </authorList>
    </citation>
    <scope>NUCLEOTIDE SEQUENCE</scope>
</reference>
<feature type="transmembrane region" description="Helical" evidence="2">
    <location>
        <begin position="299"/>
        <end position="325"/>
    </location>
</feature>
<keyword evidence="2" id="KW-0472">Membrane</keyword>
<dbReference type="Proteomes" id="UP001165082">
    <property type="component" value="Unassembled WGS sequence"/>
</dbReference>
<feature type="transmembrane region" description="Helical" evidence="2">
    <location>
        <begin position="173"/>
        <end position="195"/>
    </location>
</feature>
<evidence type="ECO:0000256" key="1">
    <source>
        <dbReference type="SAM" id="MobiDB-lite"/>
    </source>
</evidence>
<name>A0A9W7A4A7_9STRA</name>
<comment type="caution">
    <text evidence="3">The sequence shown here is derived from an EMBL/GenBank/DDBJ whole genome shotgun (WGS) entry which is preliminary data.</text>
</comment>
<accession>A0A9W7A4A7</accession>
<feature type="compositionally biased region" description="Polar residues" evidence="1">
    <location>
        <begin position="82"/>
        <end position="92"/>
    </location>
</feature>
<keyword evidence="2" id="KW-0812">Transmembrane</keyword>